<keyword evidence="2" id="KW-1185">Reference proteome</keyword>
<evidence type="ECO:0000313" key="1">
    <source>
        <dbReference type="EMBL" id="KRY99846.1"/>
    </source>
</evidence>
<comment type="caution">
    <text evidence="1">The sequence shown here is derived from an EMBL/GenBank/DDBJ whole genome shotgun (WGS) entry which is preliminary data.</text>
</comment>
<accession>A0A0V1GNK5</accession>
<name>A0A0V1GNK5_9BILA</name>
<gene>
    <name evidence="1" type="ORF">T11_608</name>
</gene>
<dbReference type="AlphaFoldDB" id="A0A0V1GNK5"/>
<evidence type="ECO:0000313" key="2">
    <source>
        <dbReference type="Proteomes" id="UP000055024"/>
    </source>
</evidence>
<dbReference type="Proteomes" id="UP000055024">
    <property type="component" value="Unassembled WGS sequence"/>
</dbReference>
<dbReference type="EMBL" id="JYDP01000672">
    <property type="protein sequence ID" value="KRY99846.1"/>
    <property type="molecule type" value="Genomic_DNA"/>
</dbReference>
<organism evidence="1 2">
    <name type="scientific">Trichinella zimbabwensis</name>
    <dbReference type="NCBI Taxonomy" id="268475"/>
    <lineage>
        <taxon>Eukaryota</taxon>
        <taxon>Metazoa</taxon>
        <taxon>Ecdysozoa</taxon>
        <taxon>Nematoda</taxon>
        <taxon>Enoplea</taxon>
        <taxon>Dorylaimia</taxon>
        <taxon>Trichinellida</taxon>
        <taxon>Trichinellidae</taxon>
        <taxon>Trichinella</taxon>
    </lineage>
</organism>
<protein>
    <submittedName>
        <fullName evidence="1">Uncharacterized protein</fullName>
    </submittedName>
</protein>
<reference evidence="1 2" key="1">
    <citation type="submission" date="2015-01" db="EMBL/GenBank/DDBJ databases">
        <title>Evolution of Trichinella species and genotypes.</title>
        <authorList>
            <person name="Korhonen P.K."/>
            <person name="Edoardo P."/>
            <person name="Giuseppe L.R."/>
            <person name="Gasser R.B."/>
        </authorList>
    </citation>
    <scope>NUCLEOTIDE SEQUENCE [LARGE SCALE GENOMIC DNA]</scope>
    <source>
        <strain evidence="1">ISS1029</strain>
    </source>
</reference>
<proteinExistence type="predicted"/>
<feature type="non-terminal residue" evidence="1">
    <location>
        <position position="1"/>
    </location>
</feature>
<dbReference type="OrthoDB" id="5919422at2759"/>
<sequence length="34" mass="4060">LNVTAENYEAVVRMSHDKFHKKLTFWMPTSDEFS</sequence>